<dbReference type="FunFam" id="3.40.50.2000:FF:000210">
    <property type="entry name" value="Alpha-1,3/1,6-mannosyltransferase ALG2"/>
    <property type="match status" value="1"/>
</dbReference>
<evidence type="ECO:0000256" key="7">
    <source>
        <dbReference type="ARBA" id="ARBA00023136"/>
    </source>
</evidence>
<dbReference type="EC" id="2.4.1.257" evidence="10"/>
<dbReference type="PANTHER" id="PTHR45918:SF1">
    <property type="entry name" value="ALPHA-1,3_1,6-MANNOSYLTRANSFERASE ALG2"/>
    <property type="match status" value="1"/>
</dbReference>
<evidence type="ECO:0000256" key="3">
    <source>
        <dbReference type="ARBA" id="ARBA00022679"/>
    </source>
</evidence>
<accession>A0A0D2X4T2</accession>
<dbReference type="PhylomeDB" id="A0A0D2X4T2"/>
<feature type="transmembrane region" description="Helical" evidence="10">
    <location>
        <begin position="79"/>
        <end position="99"/>
    </location>
</feature>
<feature type="domain" description="Glycosyltransferase subfamily 4-like N-terminal" evidence="13">
    <location>
        <begin position="20"/>
        <end position="198"/>
    </location>
</feature>
<comment type="similarity">
    <text evidence="10">Belongs to the glycosyltransferase group 1 family.</text>
</comment>
<keyword evidence="2 10" id="KW-0328">Glycosyltransferase</keyword>
<keyword evidence="6 10" id="KW-1133">Transmembrane helix</keyword>
<evidence type="ECO:0000313" key="15">
    <source>
        <dbReference type="Proteomes" id="UP000008743"/>
    </source>
</evidence>
<dbReference type="FunFam" id="3.40.50.2000:FF:000085">
    <property type="entry name" value="alpha-1,3/1,6-mannosyltransferase ALG2"/>
    <property type="match status" value="1"/>
</dbReference>
<dbReference type="PANTHER" id="PTHR45918">
    <property type="entry name" value="ALPHA-1,3/1,6-MANNOSYLTRANSFERASE ALG2"/>
    <property type="match status" value="1"/>
</dbReference>
<protein>
    <recommendedName>
        <fullName evidence="10">Alpha-1,3/1,6-mannosyltransferase ALG2</fullName>
        <ecNumber evidence="10">2.4.1.132</ecNumber>
        <ecNumber evidence="10">2.4.1.257</ecNumber>
    </recommendedName>
    <alternativeName>
        <fullName evidence="10">GDP-Man:Man(1)GlcNAc(2)-PP-Dol alpha-1,3-mannosyltransferase</fullName>
    </alternativeName>
</protein>
<dbReference type="GO" id="GO:0004378">
    <property type="term" value="F:GDP-Man:Man(1)GlcNAc(2)-PP-Dol alpha-1,3-mannosyltransferase activity"/>
    <property type="evidence" value="ECO:0007669"/>
    <property type="project" value="UniProtKB-UniRule"/>
</dbReference>
<evidence type="ECO:0000256" key="5">
    <source>
        <dbReference type="ARBA" id="ARBA00022824"/>
    </source>
</evidence>
<keyword evidence="3 10" id="KW-0808">Transferase</keyword>
<keyword evidence="4 10" id="KW-0812">Transmembrane</keyword>
<sequence length="437" mass="48660">MSRIAFTPTRIAFVHPDLGIGGAERLVVDAALACTSKGHEVHLFTSHHDPARCFSETRDGQLPVHVHGSWFPRNIAGRFYAFCAYLRMIITAIAMALFYPRFDVVVVDQISACIPFLRIFSPKSKIVFYCHFPDQLLTQRTSLLKRLYRSPIDWLEERTTGLADTVLVNSKFTAGVFNATFRSLQHIRPQVVYPAINVAAFGSADDNGGGRPRGFARLALAPNTTFLSINRFERKKNLMLALEALLGLKQQLTKAEWEHVRLVLAGGYDERLPENREYHAELQQFAQANGLADHVSFKRSFSDEEKIQLLRSCDCLMYTPTNEHFGIGPLEGMISSRPVIAVNTGGPLETVVHKRTGFLCNPTSEAFTAAMLEIVRNPDAAEQMGVAGRARVLDKFSFAAFADQLEEVVQNLIEAGPSPAAATADRRRQPSRKAKKL</sequence>
<dbReference type="UniPathway" id="UPA00378"/>
<dbReference type="OMA" id="AMYMKCP"/>
<evidence type="ECO:0000256" key="6">
    <source>
        <dbReference type="ARBA" id="ARBA00022989"/>
    </source>
</evidence>
<comment type="catalytic activity">
    <reaction evidence="9 10">
        <text>an alpha-D-Man-(1-&gt;3)-beta-D-Man-(1-&gt;4)-beta-D-GlcNAc-(1-&gt;4)-alpha-D-GlcNAc-diphospho-di-trans,poly-cis-dolichol + GDP-alpha-D-mannose = an alpha-D-Man-(1-&gt;3)-[alpha-D-Man-(1-&gt;6)]-beta-D-Man-(1-&gt;4)-beta-D-GlcNAc-(1-&gt;4)-alpha-D-GlcNAc-diphospho-di-trans,poly-cis-dolichol + GDP + H(+)</text>
        <dbReference type="Rhea" id="RHEA:29519"/>
        <dbReference type="Rhea" id="RHEA-COMP:19513"/>
        <dbReference type="Rhea" id="RHEA-COMP:19515"/>
        <dbReference type="ChEBI" id="CHEBI:15378"/>
        <dbReference type="ChEBI" id="CHEBI:57527"/>
        <dbReference type="ChEBI" id="CHEBI:58189"/>
        <dbReference type="ChEBI" id="CHEBI:132510"/>
        <dbReference type="ChEBI" id="CHEBI:132511"/>
        <dbReference type="EC" id="2.4.1.257"/>
    </reaction>
    <physiologicalReaction direction="left-to-right" evidence="9 10">
        <dbReference type="Rhea" id="RHEA:29520"/>
    </physiologicalReaction>
</comment>
<dbReference type="EMBL" id="KE346371">
    <property type="protein sequence ID" value="KJE96604.1"/>
    <property type="molecule type" value="Genomic_DNA"/>
</dbReference>
<keyword evidence="15" id="KW-1185">Reference proteome</keyword>
<comment type="function">
    <text evidence="10">Mannosylates Man(2)GlcNAc(2)-dolichol diphosphate and Man(1)GlcNAc(2)-dolichol diphosphate to form Man(3)GlcNAc(2)-dolichol diphosphate.</text>
</comment>
<keyword evidence="7 10" id="KW-0472">Membrane</keyword>
<feature type="region of interest" description="Disordered" evidence="11">
    <location>
        <begin position="416"/>
        <end position="437"/>
    </location>
</feature>
<evidence type="ECO:0000313" key="14">
    <source>
        <dbReference type="EMBL" id="KJE96604.1"/>
    </source>
</evidence>
<evidence type="ECO:0000256" key="4">
    <source>
        <dbReference type="ARBA" id="ARBA00022692"/>
    </source>
</evidence>
<evidence type="ECO:0000259" key="13">
    <source>
        <dbReference type="Pfam" id="PF13439"/>
    </source>
</evidence>
<proteinExistence type="inferred from homology"/>
<dbReference type="OrthoDB" id="448893at2759"/>
<keyword evidence="5" id="KW-0256">Endoplasmic reticulum</keyword>
<evidence type="ECO:0000259" key="12">
    <source>
        <dbReference type="Pfam" id="PF00534"/>
    </source>
</evidence>
<organism evidence="14 15">
    <name type="scientific">Capsaspora owczarzaki (strain ATCC 30864)</name>
    <dbReference type="NCBI Taxonomy" id="595528"/>
    <lineage>
        <taxon>Eukaryota</taxon>
        <taxon>Filasterea</taxon>
        <taxon>Capsaspora</taxon>
    </lineage>
</organism>
<comment type="pathway">
    <text evidence="1 10">Protein modification; protein glycosylation.</text>
</comment>
<dbReference type="InParanoid" id="A0A0D2X4T2"/>
<dbReference type="Proteomes" id="UP000008743">
    <property type="component" value="Unassembled WGS sequence"/>
</dbReference>
<dbReference type="AlphaFoldDB" id="A0A0D2X4T2"/>
<evidence type="ECO:0000256" key="9">
    <source>
        <dbReference type="ARBA" id="ARBA00045104"/>
    </source>
</evidence>
<evidence type="ECO:0000256" key="10">
    <source>
        <dbReference type="RuleBase" id="RU367136"/>
    </source>
</evidence>
<dbReference type="eggNOG" id="KOG0853">
    <property type="taxonomic scope" value="Eukaryota"/>
</dbReference>
<dbReference type="SUPFAM" id="SSF53756">
    <property type="entry name" value="UDP-Glycosyltransferase/glycogen phosphorylase"/>
    <property type="match status" value="1"/>
</dbReference>
<dbReference type="Pfam" id="PF00534">
    <property type="entry name" value="Glycos_transf_1"/>
    <property type="match status" value="1"/>
</dbReference>
<name>A0A0D2X4T2_CAPO3</name>
<dbReference type="InterPro" id="IPR028098">
    <property type="entry name" value="Glyco_trans_4-like_N"/>
</dbReference>
<reference evidence="15" key="1">
    <citation type="submission" date="2011-02" db="EMBL/GenBank/DDBJ databases">
        <title>The Genome Sequence of Capsaspora owczarzaki ATCC 30864.</title>
        <authorList>
            <person name="Russ C."/>
            <person name="Cuomo C."/>
            <person name="Burger G."/>
            <person name="Gray M.W."/>
            <person name="Holland P.W.H."/>
            <person name="King N."/>
            <person name="Lang F.B.F."/>
            <person name="Roger A.J."/>
            <person name="Ruiz-Trillo I."/>
            <person name="Young S.K."/>
            <person name="Zeng Q."/>
            <person name="Gargeya S."/>
            <person name="Alvarado L."/>
            <person name="Berlin A."/>
            <person name="Chapman S.B."/>
            <person name="Chen Z."/>
            <person name="Freedman E."/>
            <person name="Gellesch M."/>
            <person name="Goldberg J."/>
            <person name="Griggs A."/>
            <person name="Gujja S."/>
            <person name="Heilman E."/>
            <person name="Heiman D."/>
            <person name="Howarth C."/>
            <person name="Mehta T."/>
            <person name="Neiman D."/>
            <person name="Pearson M."/>
            <person name="Roberts A."/>
            <person name="Saif S."/>
            <person name="Shea T."/>
            <person name="Shenoy N."/>
            <person name="Sisk P."/>
            <person name="Stolte C."/>
            <person name="Sykes S."/>
            <person name="White J."/>
            <person name="Yandava C."/>
            <person name="Haas B."/>
            <person name="Nusbaum C."/>
            <person name="Birren B."/>
        </authorList>
    </citation>
    <scope>NUCLEOTIDE SEQUENCE</scope>
    <source>
        <strain evidence="15">ATCC 30864</strain>
    </source>
</reference>
<dbReference type="CDD" id="cd03805">
    <property type="entry name" value="GT4_ALG2-like"/>
    <property type="match status" value="1"/>
</dbReference>
<evidence type="ECO:0000256" key="2">
    <source>
        <dbReference type="ARBA" id="ARBA00022676"/>
    </source>
</evidence>
<dbReference type="Pfam" id="PF13439">
    <property type="entry name" value="Glyco_transf_4"/>
    <property type="match status" value="1"/>
</dbReference>
<comment type="subcellular location">
    <subcellularLocation>
        <location evidence="10">Endoplasmic reticulum membrane</location>
        <topology evidence="10">Single-pass membrane protein</topology>
    </subcellularLocation>
</comment>
<evidence type="ECO:0000256" key="11">
    <source>
        <dbReference type="SAM" id="MobiDB-lite"/>
    </source>
</evidence>
<dbReference type="FunCoup" id="A0A0D2X4T2">
    <property type="interactions" value="415"/>
</dbReference>
<dbReference type="GO" id="GO:0102704">
    <property type="term" value="F:GDP-Man:Man(2)GlcNAc(2)-PP-Dol alpha-1,6-mannosyltransferase activity"/>
    <property type="evidence" value="ECO:0007669"/>
    <property type="project" value="UniProtKB-UniRule"/>
</dbReference>
<dbReference type="GO" id="GO:0005789">
    <property type="term" value="C:endoplasmic reticulum membrane"/>
    <property type="evidence" value="ECO:0007669"/>
    <property type="project" value="UniProtKB-SubCell"/>
</dbReference>
<dbReference type="RefSeq" id="XP_004344525.1">
    <property type="nucleotide sequence ID" value="XM_004344475.2"/>
</dbReference>
<comment type="catalytic activity">
    <reaction evidence="8 10">
        <text>a beta-D-Man-(1-&gt;4)-beta-D-GlcNAc-(1-&gt;4)-alpha-D-GlcNAc-diphospho-di-trans,poly-cis-dolichol + GDP-alpha-D-mannose = an alpha-D-Man-(1-&gt;3)-beta-D-Man-(1-&gt;4)-beta-D-GlcNAc-(1-&gt;4)-alpha-D-GlcNAc-diphospho-di-trans,poly-cis-dolichol + GDP + H(+)</text>
        <dbReference type="Rhea" id="RHEA:29515"/>
        <dbReference type="Rhea" id="RHEA-COMP:19511"/>
        <dbReference type="Rhea" id="RHEA-COMP:19513"/>
        <dbReference type="ChEBI" id="CHEBI:15378"/>
        <dbReference type="ChEBI" id="CHEBI:57527"/>
        <dbReference type="ChEBI" id="CHEBI:58189"/>
        <dbReference type="ChEBI" id="CHEBI:58472"/>
        <dbReference type="ChEBI" id="CHEBI:132510"/>
        <dbReference type="EC" id="2.4.1.132"/>
    </reaction>
    <physiologicalReaction direction="left-to-right" evidence="8 10">
        <dbReference type="Rhea" id="RHEA:29516"/>
    </physiologicalReaction>
</comment>
<dbReference type="InterPro" id="IPR001296">
    <property type="entry name" value="Glyco_trans_1"/>
</dbReference>
<evidence type="ECO:0000256" key="1">
    <source>
        <dbReference type="ARBA" id="ARBA00004922"/>
    </source>
</evidence>
<dbReference type="EC" id="2.4.1.132" evidence="10"/>
<gene>
    <name evidence="14" type="ORF">CAOG_006904</name>
</gene>
<feature type="domain" description="Glycosyl transferase family 1" evidence="12">
    <location>
        <begin position="224"/>
        <end position="390"/>
    </location>
</feature>
<dbReference type="InterPro" id="IPR027054">
    <property type="entry name" value="ALG2"/>
</dbReference>
<dbReference type="STRING" id="595528.A0A0D2X4T2"/>
<dbReference type="Gene3D" id="3.40.50.2000">
    <property type="entry name" value="Glycogen Phosphorylase B"/>
    <property type="match status" value="2"/>
</dbReference>
<evidence type="ECO:0000256" key="8">
    <source>
        <dbReference type="ARBA" id="ARBA00045103"/>
    </source>
</evidence>